<dbReference type="Gene3D" id="1.10.1220.10">
    <property type="entry name" value="Met repressor-like"/>
    <property type="match status" value="1"/>
</dbReference>
<reference evidence="3" key="1">
    <citation type="submission" date="2018-01" db="EMBL/GenBank/DDBJ databases">
        <title>Draft Genome Sequence of the Radioresistant Bacterium Deinococcus aerius TR0125, Isolated from the Higher Atmosphere above Japan.</title>
        <authorList>
            <person name="Satoh K."/>
            <person name="Arai H."/>
            <person name="Sanzen T."/>
            <person name="Kawaguchi Y."/>
            <person name="Hayashi H."/>
            <person name="Yokobori S."/>
            <person name="Yamagishi A."/>
            <person name="Oono Y."/>
            <person name="Narumi I."/>
        </authorList>
    </citation>
    <scope>NUCLEOTIDE SEQUENCE [LARGE SCALE GENOMIC DNA]</scope>
    <source>
        <strain evidence="3">TR0125</strain>
    </source>
</reference>
<dbReference type="Proteomes" id="UP000236569">
    <property type="component" value="Unassembled WGS sequence"/>
</dbReference>
<dbReference type="OrthoDB" id="9033039at2"/>
<comment type="caution">
    <text evidence="2">The sequence shown here is derived from an EMBL/GenBank/DDBJ whole genome shotgun (WGS) entry which is preliminary data.</text>
</comment>
<evidence type="ECO:0000256" key="1">
    <source>
        <dbReference type="SAM" id="MobiDB-lite"/>
    </source>
</evidence>
<organism evidence="2 3">
    <name type="scientific">Deinococcus aerius</name>
    <dbReference type="NCBI Taxonomy" id="200253"/>
    <lineage>
        <taxon>Bacteria</taxon>
        <taxon>Thermotogati</taxon>
        <taxon>Deinococcota</taxon>
        <taxon>Deinococci</taxon>
        <taxon>Deinococcales</taxon>
        <taxon>Deinococcaceae</taxon>
        <taxon>Deinococcus</taxon>
    </lineage>
</organism>
<dbReference type="RefSeq" id="WP_103127810.1">
    <property type="nucleotide sequence ID" value="NZ_BFAG01000001.1"/>
</dbReference>
<evidence type="ECO:0000313" key="3">
    <source>
        <dbReference type="Proteomes" id="UP000236569"/>
    </source>
</evidence>
<feature type="region of interest" description="Disordered" evidence="1">
    <location>
        <begin position="47"/>
        <end position="67"/>
    </location>
</feature>
<dbReference type="InterPro" id="IPR010985">
    <property type="entry name" value="Ribbon_hlx_hlx"/>
</dbReference>
<dbReference type="EMBL" id="BFAG01000001">
    <property type="protein sequence ID" value="GBF04262.1"/>
    <property type="molecule type" value="Genomic_DNA"/>
</dbReference>
<keyword evidence="2" id="KW-0238">DNA-binding</keyword>
<gene>
    <name evidence="2" type="ORF">DAERI_010434</name>
</gene>
<accession>A0A2I9CRT1</accession>
<evidence type="ECO:0000313" key="2">
    <source>
        <dbReference type="EMBL" id="GBF04262.1"/>
    </source>
</evidence>
<keyword evidence="3" id="KW-1185">Reference proteome</keyword>
<sequence>MGDDDKRQFNIYLPEPLIREVKIASVDARLSLSAYVERALRQHLRTEAEAKQAGDEAAARYAGEGKA</sequence>
<dbReference type="SUPFAM" id="SSF47598">
    <property type="entry name" value="Ribbon-helix-helix"/>
    <property type="match status" value="1"/>
</dbReference>
<protein>
    <submittedName>
        <fullName evidence="2">CopG domain protein DNA-binding domain protein</fullName>
    </submittedName>
</protein>
<dbReference type="GO" id="GO:0006355">
    <property type="term" value="P:regulation of DNA-templated transcription"/>
    <property type="evidence" value="ECO:0007669"/>
    <property type="project" value="InterPro"/>
</dbReference>
<proteinExistence type="predicted"/>
<dbReference type="AlphaFoldDB" id="A0A2I9CRT1"/>
<dbReference type="GO" id="GO:0003677">
    <property type="term" value="F:DNA binding"/>
    <property type="evidence" value="ECO:0007669"/>
    <property type="project" value="UniProtKB-KW"/>
</dbReference>
<dbReference type="InterPro" id="IPR013321">
    <property type="entry name" value="Arc_rbn_hlx_hlx"/>
</dbReference>
<name>A0A2I9CRT1_9DEIO</name>